<sequence length="20" mass="2218">MSLLQHMNTLESIIASSVEN</sequence>
<proteinExistence type="predicted"/>
<reference evidence="1 2" key="1">
    <citation type="submission" date="2018-08" db="EMBL/GenBank/DDBJ databases">
        <authorList>
            <person name="Muller C M."/>
        </authorList>
    </citation>
    <scope>NUCLEOTIDE SEQUENCE [LARGE SCALE GENOMIC DNA]</scope>
</reference>
<name>A0A9X9LAQ1_BLUGR</name>
<gene>
    <name evidence="1" type="ORF">BGT96224V316_LOCUS1664</name>
</gene>
<dbReference type="EMBL" id="LR026985">
    <property type="protein sequence ID" value="VCU40426.1"/>
    <property type="molecule type" value="Genomic_DNA"/>
</dbReference>
<protein>
    <submittedName>
        <fullName evidence="1">Bgt-51725</fullName>
    </submittedName>
</protein>
<dbReference type="Proteomes" id="UP000324639">
    <property type="component" value="Chromosome Bgt_-02"/>
</dbReference>
<dbReference type="AlphaFoldDB" id="A0A9X9LAQ1"/>
<evidence type="ECO:0000313" key="1">
    <source>
        <dbReference type="EMBL" id="VCU40426.1"/>
    </source>
</evidence>
<accession>A0A9X9LAQ1</accession>
<keyword evidence="2" id="KW-1185">Reference proteome</keyword>
<evidence type="ECO:0000313" key="2">
    <source>
        <dbReference type="Proteomes" id="UP000324639"/>
    </source>
</evidence>
<organism evidence="1 2">
    <name type="scientific">Blumeria graminis f. sp. tritici</name>
    <dbReference type="NCBI Taxonomy" id="62690"/>
    <lineage>
        <taxon>Eukaryota</taxon>
        <taxon>Fungi</taxon>
        <taxon>Dikarya</taxon>
        <taxon>Ascomycota</taxon>
        <taxon>Pezizomycotina</taxon>
        <taxon>Leotiomycetes</taxon>
        <taxon>Erysiphales</taxon>
        <taxon>Erysiphaceae</taxon>
        <taxon>Blumeria</taxon>
    </lineage>
</organism>